<evidence type="ECO:0000313" key="3">
    <source>
        <dbReference type="Proteomes" id="UP000035579"/>
    </source>
</evidence>
<name>A0AAC8Q6L5_9BACT</name>
<organism evidence="1 3">
    <name type="scientific">Archangium gephyra</name>
    <dbReference type="NCBI Taxonomy" id="48"/>
    <lineage>
        <taxon>Bacteria</taxon>
        <taxon>Pseudomonadati</taxon>
        <taxon>Myxococcota</taxon>
        <taxon>Myxococcia</taxon>
        <taxon>Myxococcales</taxon>
        <taxon>Cystobacterineae</taxon>
        <taxon>Archangiaceae</taxon>
        <taxon>Archangium</taxon>
    </lineage>
</organism>
<dbReference type="KEGG" id="age:AA314_02999"/>
<evidence type="ECO:0000313" key="4">
    <source>
        <dbReference type="Proteomes" id="UP000256345"/>
    </source>
</evidence>
<dbReference type="EMBL" id="CP011509">
    <property type="protein sequence ID" value="AKJ01373.1"/>
    <property type="molecule type" value="Genomic_DNA"/>
</dbReference>
<dbReference type="Proteomes" id="UP000256345">
    <property type="component" value="Unassembled WGS sequence"/>
</dbReference>
<evidence type="ECO:0000313" key="1">
    <source>
        <dbReference type="EMBL" id="AKJ01373.1"/>
    </source>
</evidence>
<reference evidence="1 3" key="1">
    <citation type="submission" date="2015-05" db="EMBL/GenBank/DDBJ databases">
        <title>Genome assembly of Archangium gephyra DSM 2261.</title>
        <authorList>
            <person name="Sharma G."/>
            <person name="Subramanian S."/>
        </authorList>
    </citation>
    <scope>NUCLEOTIDE SEQUENCE [LARGE SCALE GENOMIC DNA]</scope>
    <source>
        <strain evidence="1 3">DSM 2261</strain>
    </source>
</reference>
<reference evidence="2 4" key="2">
    <citation type="submission" date="2018-08" db="EMBL/GenBank/DDBJ databases">
        <title>Genomic Encyclopedia of Archaeal and Bacterial Type Strains, Phase II (KMG-II): from individual species to whole genera.</title>
        <authorList>
            <person name="Goeker M."/>
        </authorList>
    </citation>
    <scope>NUCLEOTIDE SEQUENCE [LARGE SCALE GENOMIC DNA]</scope>
    <source>
        <strain evidence="2 4">DSM 2261</strain>
    </source>
</reference>
<accession>A0AAC8Q6L5</accession>
<sequence>MGSVSTDNPDNGGRTDRWQSMVMGAFHLDEALDAKELPGDGSGAAPHALLYLDNLLEVFPSSMDPLEDFEGYAVRRMLLAMRRALVHQGGH</sequence>
<proteinExistence type="predicted"/>
<keyword evidence="4" id="KW-1185">Reference proteome</keyword>
<gene>
    <name evidence="1" type="ORF">AA314_02999</name>
    <name evidence="2" type="ORF">ATI61_10385</name>
</gene>
<evidence type="ECO:0000313" key="2">
    <source>
        <dbReference type="EMBL" id="REG34192.1"/>
    </source>
</evidence>
<dbReference type="EMBL" id="QUMU01000003">
    <property type="protein sequence ID" value="REG34192.1"/>
    <property type="molecule type" value="Genomic_DNA"/>
</dbReference>
<dbReference type="AlphaFoldDB" id="A0AAC8Q6L5"/>
<dbReference type="Proteomes" id="UP000035579">
    <property type="component" value="Chromosome"/>
</dbReference>
<protein>
    <submittedName>
        <fullName evidence="1">Uncharacterized protein</fullName>
    </submittedName>
</protein>